<evidence type="ECO:0000313" key="4">
    <source>
        <dbReference type="EMBL" id="CEM52391.1"/>
    </source>
</evidence>
<dbReference type="PRINTS" id="PR01415">
    <property type="entry name" value="ANKYRIN"/>
</dbReference>
<keyword evidence="1" id="KW-0677">Repeat</keyword>
<dbReference type="EMBL" id="CDMZ01005228">
    <property type="protein sequence ID" value="CEM52391.1"/>
    <property type="molecule type" value="Genomic_DNA"/>
</dbReference>
<dbReference type="SMART" id="SM00248">
    <property type="entry name" value="ANK"/>
    <property type="match status" value="7"/>
</dbReference>
<evidence type="ECO:0000256" key="3">
    <source>
        <dbReference type="PROSITE-ProRule" id="PRU00023"/>
    </source>
</evidence>
<feature type="repeat" description="ANK" evidence="3">
    <location>
        <begin position="330"/>
        <end position="362"/>
    </location>
</feature>
<dbReference type="InterPro" id="IPR036770">
    <property type="entry name" value="Ankyrin_rpt-contain_sf"/>
</dbReference>
<dbReference type="PROSITE" id="PS50297">
    <property type="entry name" value="ANK_REP_REGION"/>
    <property type="match status" value="3"/>
</dbReference>
<sequence length="448" mass="49113">MTRIADALFTTQQELESFAKSIEGVAEMVRRMSQLIGEYKVDPPMCTELPSPDLLPPVEAGALLKMKQLLDTMRKSVRLELNKIQNVYCSMDLSRIIDEDVWNTIRSFQPISPEQLYDAVDAFIEAGGEEEEEGKGRKEEEDVMLLLRVGAQIDVFMNGEETVLMMIVEKGARKAVKILVDAGAGLEIKNRDGDIVLHYCNFASDAMVRFLVDAGADVNAENDDGERPLHHAAAACETAVLEFLLSKGADLHAVDGAGDTALHAAVFSGRTDAAGTLLQRGASVDAENKRGQTPLRCTVLPSWRHRNPDHAELAKVLISHGADVNHRAGNGHPILHDAAHFGCTNVVKVLLENGVDIHATDEEEETALHRVAAPRQEGEMEREVEQRKLEIAQLLVSRGIDVNAVSNMTEETALEVAESTRREDSPVLQFLASLAPPPPQQQAEQQQS</sequence>
<keyword evidence="2 3" id="KW-0040">ANK repeat</keyword>
<gene>
    <name evidence="4" type="ORF">Cvel_89</name>
</gene>
<dbReference type="InterPro" id="IPR002110">
    <property type="entry name" value="Ankyrin_rpt"/>
</dbReference>
<dbReference type="Gene3D" id="1.25.40.20">
    <property type="entry name" value="Ankyrin repeat-containing domain"/>
    <property type="match status" value="4"/>
</dbReference>
<dbReference type="Pfam" id="PF12796">
    <property type="entry name" value="Ank_2"/>
    <property type="match status" value="2"/>
</dbReference>
<protein>
    <submittedName>
        <fullName evidence="4">Uncharacterized protein</fullName>
    </submittedName>
</protein>
<dbReference type="VEuPathDB" id="CryptoDB:Cvel_89"/>
<evidence type="ECO:0000256" key="2">
    <source>
        <dbReference type="ARBA" id="ARBA00023043"/>
    </source>
</evidence>
<name>A0A0G4I5V8_9ALVE</name>
<evidence type="ECO:0000256" key="1">
    <source>
        <dbReference type="ARBA" id="ARBA00022737"/>
    </source>
</evidence>
<dbReference type="SUPFAM" id="SSF48403">
    <property type="entry name" value="Ankyrin repeat"/>
    <property type="match status" value="1"/>
</dbReference>
<organism evidence="4">
    <name type="scientific">Chromera velia CCMP2878</name>
    <dbReference type="NCBI Taxonomy" id="1169474"/>
    <lineage>
        <taxon>Eukaryota</taxon>
        <taxon>Sar</taxon>
        <taxon>Alveolata</taxon>
        <taxon>Colpodellida</taxon>
        <taxon>Chromeraceae</taxon>
        <taxon>Chromera</taxon>
    </lineage>
</organism>
<feature type="repeat" description="ANK" evidence="3">
    <location>
        <begin position="224"/>
        <end position="256"/>
    </location>
</feature>
<feature type="repeat" description="ANK" evidence="3">
    <location>
        <begin position="257"/>
        <end position="289"/>
    </location>
</feature>
<proteinExistence type="predicted"/>
<dbReference type="PANTHER" id="PTHR24198:SF165">
    <property type="entry name" value="ANKYRIN REPEAT-CONTAINING PROTEIN-RELATED"/>
    <property type="match status" value="1"/>
</dbReference>
<dbReference type="PhylomeDB" id="A0A0G4I5V8"/>
<dbReference type="PROSITE" id="PS50088">
    <property type="entry name" value="ANK_REPEAT"/>
    <property type="match status" value="3"/>
</dbReference>
<dbReference type="PANTHER" id="PTHR24198">
    <property type="entry name" value="ANKYRIN REPEAT AND PROTEIN KINASE DOMAIN-CONTAINING PROTEIN"/>
    <property type="match status" value="1"/>
</dbReference>
<accession>A0A0G4I5V8</accession>
<reference evidence="4" key="1">
    <citation type="submission" date="2014-11" db="EMBL/GenBank/DDBJ databases">
        <authorList>
            <person name="Otto D Thomas"/>
            <person name="Naeem Raeece"/>
        </authorList>
    </citation>
    <scope>NUCLEOTIDE SEQUENCE</scope>
</reference>
<dbReference type="AlphaFoldDB" id="A0A0G4I5V8"/>
<dbReference type="GO" id="GO:0005737">
    <property type="term" value="C:cytoplasm"/>
    <property type="evidence" value="ECO:0007669"/>
    <property type="project" value="TreeGrafter"/>
</dbReference>